<comment type="caution">
    <text evidence="1">The sequence shown here is derived from an EMBL/GenBank/DDBJ whole genome shotgun (WGS) entry which is preliminary data.</text>
</comment>
<reference evidence="1" key="1">
    <citation type="submission" date="2021-02" db="EMBL/GenBank/DDBJ databases">
        <authorList>
            <person name="Nowell W R."/>
        </authorList>
    </citation>
    <scope>NUCLEOTIDE SEQUENCE</scope>
</reference>
<dbReference type="Proteomes" id="UP000663852">
    <property type="component" value="Unassembled WGS sequence"/>
</dbReference>
<name>A0A813QD92_ADIRI</name>
<dbReference type="EMBL" id="CAJNOR010000774">
    <property type="protein sequence ID" value="CAF1004215.1"/>
    <property type="molecule type" value="Genomic_DNA"/>
</dbReference>
<evidence type="ECO:0000313" key="3">
    <source>
        <dbReference type="Proteomes" id="UP000663828"/>
    </source>
</evidence>
<evidence type="ECO:0000313" key="2">
    <source>
        <dbReference type="EMBL" id="CAF1004215.1"/>
    </source>
</evidence>
<keyword evidence="3" id="KW-1185">Reference proteome</keyword>
<organism evidence="1 4">
    <name type="scientific">Adineta ricciae</name>
    <name type="common">Rotifer</name>
    <dbReference type="NCBI Taxonomy" id="249248"/>
    <lineage>
        <taxon>Eukaryota</taxon>
        <taxon>Metazoa</taxon>
        <taxon>Spiralia</taxon>
        <taxon>Gnathifera</taxon>
        <taxon>Rotifera</taxon>
        <taxon>Eurotatoria</taxon>
        <taxon>Bdelloidea</taxon>
        <taxon>Adinetida</taxon>
        <taxon>Adinetidae</taxon>
        <taxon>Adineta</taxon>
    </lineage>
</organism>
<evidence type="ECO:0000313" key="1">
    <source>
        <dbReference type="EMBL" id="CAF0765964.1"/>
    </source>
</evidence>
<sequence>MVCISSSTILFRSEHLEETSSVPTCPYSAEITGDHVIFDDASYYIHHYPEFICPQNFRNLADWVYGWPESVFNEEMENLLERDASIISNLPTGSIIYVKTDQISSFFAEIYPILLNRFVLLTGQGGTQTPGESIQYLTRSDSKIIHWFAQNGDIDASSNERFTHIPVGINCFEMADAIRDIQQHSPKQLLPSVNEDNVDEPSYYIQPVDVTRSVLLSTTLSNKNINESDKILLLNFRPQTDPTGGRIKLWKEICQGNQSSFVMCFDKEDGVNVSSLPTIYRRNRQYPLWLSPRGRGIDCHRTWEALYLDVIPIVWHSTLDPLYENLPILVINDTSQLNEEYLRSNMYDIALKKAQTPSVYAYEKLRIAYWREMILNKSRHGMKSVNNKRNRCWRAKTTTLDDN</sequence>
<dbReference type="EMBL" id="CAJNOJ010000007">
    <property type="protein sequence ID" value="CAF0765964.1"/>
    <property type="molecule type" value="Genomic_DNA"/>
</dbReference>
<evidence type="ECO:0000313" key="4">
    <source>
        <dbReference type="Proteomes" id="UP000663852"/>
    </source>
</evidence>
<evidence type="ECO:0008006" key="5">
    <source>
        <dbReference type="Google" id="ProtNLM"/>
    </source>
</evidence>
<proteinExistence type="predicted"/>
<dbReference type="AlphaFoldDB" id="A0A813QD92"/>
<dbReference type="Proteomes" id="UP000663828">
    <property type="component" value="Unassembled WGS sequence"/>
</dbReference>
<accession>A0A813QD92</accession>
<dbReference type="OrthoDB" id="9974158at2759"/>
<protein>
    <recommendedName>
        <fullName evidence="5">Exostosin GT47 domain-containing protein</fullName>
    </recommendedName>
</protein>
<gene>
    <name evidence="1" type="ORF">EDS130_LOCUS3049</name>
    <name evidence="2" type="ORF">XAT740_LOCUS13372</name>
</gene>